<name>A0A1L3LTP8_9HYPH</name>
<dbReference type="RefSeq" id="WP_234782305.1">
    <property type="nucleotide sequence ID" value="NZ_CP013109.1"/>
</dbReference>
<evidence type="ECO:0000313" key="1">
    <source>
        <dbReference type="EMBL" id="APG93426.1"/>
    </source>
</evidence>
<dbReference type="AlphaFoldDB" id="A0A1L3LTP8"/>
<organism evidence="1 2">
    <name type="scientific">Sinorhizobium americanum</name>
    <dbReference type="NCBI Taxonomy" id="194963"/>
    <lineage>
        <taxon>Bacteria</taxon>
        <taxon>Pseudomonadati</taxon>
        <taxon>Pseudomonadota</taxon>
        <taxon>Alphaproteobacteria</taxon>
        <taxon>Hyphomicrobiales</taxon>
        <taxon>Rhizobiaceae</taxon>
        <taxon>Sinorhizobium/Ensifer group</taxon>
        <taxon>Sinorhizobium</taxon>
    </lineage>
</organism>
<evidence type="ECO:0000313" key="2">
    <source>
        <dbReference type="Proteomes" id="UP000182306"/>
    </source>
</evidence>
<dbReference type="KEGG" id="same:SAMCFNEI73_pB0229"/>
<accession>A0A1L3LTP8</accession>
<keyword evidence="1" id="KW-0614">Plasmid</keyword>
<dbReference type="Proteomes" id="UP000182306">
    <property type="component" value="Plasmid B"/>
</dbReference>
<reference evidence="1 2" key="1">
    <citation type="submission" date="2015-10" db="EMBL/GenBank/DDBJ databases">
        <title>Genomic differences between typical nodule nitrogen-fixing rhizobial strains and those coming from bean seeds.</title>
        <authorList>
            <person name="Peralta H."/>
            <person name="Aguilar-Vera A."/>
            <person name="Diaz R."/>
            <person name="Mora Y."/>
            <person name="Martinez-Batallar G."/>
            <person name="Salazar E."/>
            <person name="Vargas-Lagunas C."/>
            <person name="Encarnacion S."/>
            <person name="Girard L."/>
            <person name="Mora J."/>
        </authorList>
    </citation>
    <scope>NUCLEOTIDE SEQUENCE [LARGE SCALE GENOMIC DNA]</scope>
    <source>
        <strain evidence="1 2">CFNEI 73</strain>
        <plasmid evidence="1 2">B</plasmid>
    </source>
</reference>
<dbReference type="EMBL" id="CP013109">
    <property type="protein sequence ID" value="APG93426.1"/>
    <property type="molecule type" value="Genomic_DNA"/>
</dbReference>
<keyword evidence="2" id="KW-1185">Reference proteome</keyword>
<gene>
    <name evidence="1" type="ORF">SAMCFNEI73_pB0229</name>
</gene>
<geneLocation type="plasmid" evidence="1 2">
    <name>B</name>
</geneLocation>
<sequence length="54" mass="5755">MTCMSATPSRFRLSAISLEPPLVGRTDAAQKHEQTVAIFLDNNSFAPVEHGGGP</sequence>
<proteinExistence type="predicted"/>
<protein>
    <submittedName>
        <fullName evidence="1">Uncharacterized protein</fullName>
    </submittedName>
</protein>